<keyword evidence="2" id="KW-1133">Transmembrane helix</keyword>
<evidence type="ECO:0000313" key="5">
    <source>
        <dbReference type="Proteomes" id="UP000075420"/>
    </source>
</evidence>
<dbReference type="PANTHER" id="PTHR12151:SF8">
    <property type="entry name" value="THIOREDOXIN DOMAIN-CONTAINING PROTEIN"/>
    <property type="match status" value="1"/>
</dbReference>
<dbReference type="CDD" id="cd02968">
    <property type="entry name" value="SCO"/>
    <property type="match status" value="1"/>
</dbReference>
<dbReference type="Gene3D" id="3.40.30.10">
    <property type="entry name" value="Glutaredoxin"/>
    <property type="match status" value="1"/>
</dbReference>
<protein>
    <recommendedName>
        <fullName evidence="6">Thioredoxin domain-containing protein</fullName>
    </recommendedName>
</protein>
<feature type="chain" id="PRO_5007565409" description="Thioredoxin domain-containing protein" evidence="3">
    <location>
        <begin position="25"/>
        <end position="278"/>
    </location>
</feature>
<dbReference type="EMBL" id="JELY01003580">
    <property type="protein sequence ID" value="KYF47765.1"/>
    <property type="molecule type" value="Genomic_DNA"/>
</dbReference>
<evidence type="ECO:0000256" key="3">
    <source>
        <dbReference type="SAM" id="SignalP"/>
    </source>
</evidence>
<keyword evidence="2" id="KW-0812">Transmembrane</keyword>
<keyword evidence="2" id="KW-0472">Membrane</keyword>
<keyword evidence="3" id="KW-0732">Signal</keyword>
<comment type="caution">
    <text evidence="4">The sequence shown here is derived from an EMBL/GenBank/DDBJ whole genome shotgun (WGS) entry which is preliminary data.</text>
</comment>
<sequence>MKPAYLPAAALLALSLSRAPLAAAADPPALPPAAREADIEERLGNAVDTALRFTDMDGHTAPLAAHLDGRRPVLLVLAYYRCPTLCGLVLRGLVSGMAKLDYRLGEHYRALTVSFDPRDTPGSAARKRTATLAALGMAAAPAPDLWPFLTGDVPEIRALAGDLGFRYAYDAQTDQYAHPAAAVVLTPEGRVSRYLYGIEFPALDLRLALLEASRGQVGTTLDRVFMTCYRYDPASRRYGPHVAGFLRLGAAGILAWVLTLVAFFGWRGWRRRRQEAAR</sequence>
<dbReference type="Pfam" id="PF02630">
    <property type="entry name" value="SCO1-SenC"/>
    <property type="match status" value="1"/>
</dbReference>
<evidence type="ECO:0000313" key="4">
    <source>
        <dbReference type="EMBL" id="KYF47765.1"/>
    </source>
</evidence>
<dbReference type="Proteomes" id="UP000075420">
    <property type="component" value="Unassembled WGS sequence"/>
</dbReference>
<evidence type="ECO:0000256" key="1">
    <source>
        <dbReference type="ARBA" id="ARBA00010996"/>
    </source>
</evidence>
<accession>A0A150NZL7</accession>
<dbReference type="InterPro" id="IPR003782">
    <property type="entry name" value="SCO1/SenC"/>
</dbReference>
<evidence type="ECO:0008006" key="6">
    <source>
        <dbReference type="Google" id="ProtNLM"/>
    </source>
</evidence>
<organism evidence="4 5">
    <name type="scientific">Sorangium cellulosum</name>
    <name type="common">Polyangium cellulosum</name>
    <dbReference type="NCBI Taxonomy" id="56"/>
    <lineage>
        <taxon>Bacteria</taxon>
        <taxon>Pseudomonadati</taxon>
        <taxon>Myxococcota</taxon>
        <taxon>Polyangia</taxon>
        <taxon>Polyangiales</taxon>
        <taxon>Polyangiaceae</taxon>
        <taxon>Sorangium</taxon>
    </lineage>
</organism>
<evidence type="ECO:0000256" key="2">
    <source>
        <dbReference type="SAM" id="Phobius"/>
    </source>
</evidence>
<reference evidence="4 5" key="1">
    <citation type="submission" date="2014-02" db="EMBL/GenBank/DDBJ databases">
        <title>The small core and large imbalanced accessory genome model reveals a collaborative survival strategy of Sorangium cellulosum strains in nature.</title>
        <authorList>
            <person name="Han K."/>
            <person name="Peng R."/>
            <person name="Blom J."/>
            <person name="Li Y.-Z."/>
        </authorList>
    </citation>
    <scope>NUCLEOTIDE SEQUENCE [LARGE SCALE GENOMIC DNA]</scope>
    <source>
        <strain evidence="4 5">So0157-25</strain>
    </source>
</reference>
<proteinExistence type="inferred from homology"/>
<comment type="similarity">
    <text evidence="1">Belongs to the SCO1/2 family.</text>
</comment>
<dbReference type="SUPFAM" id="SSF52833">
    <property type="entry name" value="Thioredoxin-like"/>
    <property type="match status" value="1"/>
</dbReference>
<feature type="signal peptide" evidence="3">
    <location>
        <begin position="1"/>
        <end position="24"/>
    </location>
</feature>
<dbReference type="PANTHER" id="PTHR12151">
    <property type="entry name" value="ELECTRON TRANSPORT PROTIN SCO1/SENC FAMILY MEMBER"/>
    <property type="match status" value="1"/>
</dbReference>
<dbReference type="AlphaFoldDB" id="A0A150NZL7"/>
<name>A0A150NZL7_SORCE</name>
<gene>
    <name evidence="4" type="ORF">BE08_42650</name>
</gene>
<feature type="transmembrane region" description="Helical" evidence="2">
    <location>
        <begin position="245"/>
        <end position="266"/>
    </location>
</feature>
<dbReference type="InterPro" id="IPR036249">
    <property type="entry name" value="Thioredoxin-like_sf"/>
</dbReference>